<dbReference type="EMBL" id="MT144164">
    <property type="protein sequence ID" value="QJA49943.1"/>
    <property type="molecule type" value="Genomic_DNA"/>
</dbReference>
<feature type="coiled-coil region" evidence="1">
    <location>
        <begin position="64"/>
        <end position="122"/>
    </location>
</feature>
<dbReference type="EMBL" id="MT142510">
    <property type="protein sequence ID" value="QJA83385.1"/>
    <property type="molecule type" value="Genomic_DNA"/>
</dbReference>
<evidence type="ECO:0000313" key="2">
    <source>
        <dbReference type="EMBL" id="QJA49943.1"/>
    </source>
</evidence>
<evidence type="ECO:0000313" key="3">
    <source>
        <dbReference type="EMBL" id="QJA65585.1"/>
    </source>
</evidence>
<protein>
    <submittedName>
        <fullName evidence="2">Uncharacterized protein</fullName>
    </submittedName>
</protein>
<evidence type="ECO:0000256" key="1">
    <source>
        <dbReference type="SAM" id="Coils"/>
    </source>
</evidence>
<dbReference type="EMBL" id="MT144728">
    <property type="protein sequence ID" value="QJH98356.1"/>
    <property type="molecule type" value="Genomic_DNA"/>
</dbReference>
<name>A0A6H1ZPT6_9ZZZZ</name>
<sequence length="310" mass="36007">MPPKKYYSHEEIKELLSPYADRGWIRRFDAVKNKGQKFWLYVVRDFNIQHPKIEYLVDDIVRALEIKSERKSLVRAEMNKLESEGKLHIDTPEEEERWEKLLQEEREKNNEWEEMDERARAEQRELDEAFLLEKAKKGDEIVPISNVNQDPAKNPELLHTNREAKEKLDNAMTVTETEIEGEGTIENGEVVMSEIRELPKDLPKTEHAKELSELEKQQQAFVPKPPPEKAPEIKAPVIKEVESDGKVVYNKYEPKEQPKITTLGLPDDAVKRLKDIGVTTVADFEKMDKGQAKQILGQALYAKHEKTLKT</sequence>
<evidence type="ECO:0000313" key="4">
    <source>
        <dbReference type="EMBL" id="QJA83385.1"/>
    </source>
</evidence>
<proteinExistence type="predicted"/>
<keyword evidence="1" id="KW-0175">Coiled coil</keyword>
<dbReference type="EMBL" id="MT141541">
    <property type="protein sequence ID" value="QJA65585.1"/>
    <property type="molecule type" value="Genomic_DNA"/>
</dbReference>
<accession>A0A6H1ZPT6</accession>
<gene>
    <name evidence="4" type="ORF">MM415A00288_0005</name>
    <name evidence="3" type="ORF">MM415B00385_0023</name>
    <name evidence="2" type="ORF">TM448A01538_0013</name>
    <name evidence="5" type="ORF">TM448B01270_0022</name>
</gene>
<reference evidence="2" key="1">
    <citation type="submission" date="2020-03" db="EMBL/GenBank/DDBJ databases">
        <title>The deep terrestrial virosphere.</title>
        <authorList>
            <person name="Holmfeldt K."/>
            <person name="Nilsson E."/>
            <person name="Simone D."/>
            <person name="Lopez-Fernandez M."/>
            <person name="Wu X."/>
            <person name="de Brujin I."/>
            <person name="Lundin D."/>
            <person name="Andersson A."/>
            <person name="Bertilsson S."/>
            <person name="Dopson M."/>
        </authorList>
    </citation>
    <scope>NUCLEOTIDE SEQUENCE</scope>
    <source>
        <strain evidence="4">MM415A00288</strain>
        <strain evidence="3">MM415B00385</strain>
        <strain evidence="2">TM448A01538</strain>
        <strain evidence="5">TM448B01270</strain>
    </source>
</reference>
<organism evidence="2">
    <name type="scientific">viral metagenome</name>
    <dbReference type="NCBI Taxonomy" id="1070528"/>
    <lineage>
        <taxon>unclassified sequences</taxon>
        <taxon>metagenomes</taxon>
        <taxon>organismal metagenomes</taxon>
    </lineage>
</organism>
<evidence type="ECO:0000313" key="5">
    <source>
        <dbReference type="EMBL" id="QJH98356.1"/>
    </source>
</evidence>
<dbReference type="AlphaFoldDB" id="A0A6H1ZPT6"/>